<dbReference type="InterPro" id="IPR051207">
    <property type="entry name" value="ComplexI_NDUFA9_subunit"/>
</dbReference>
<evidence type="ECO:0000259" key="1">
    <source>
        <dbReference type="Pfam" id="PF01370"/>
    </source>
</evidence>
<dbReference type="EMBL" id="LBVP01000007">
    <property type="protein sequence ID" value="KKQ89830.1"/>
    <property type="molecule type" value="Genomic_DNA"/>
</dbReference>
<dbReference type="Gene3D" id="3.40.50.720">
    <property type="entry name" value="NAD(P)-binding Rossmann-like Domain"/>
    <property type="match status" value="1"/>
</dbReference>
<proteinExistence type="predicted"/>
<dbReference type="SUPFAM" id="SSF51735">
    <property type="entry name" value="NAD(P)-binding Rossmann-fold domains"/>
    <property type="match status" value="1"/>
</dbReference>
<dbReference type="PANTHER" id="PTHR12126:SF11">
    <property type="entry name" value="NADH DEHYDROGENASE [UBIQUINONE] 1 ALPHA SUBCOMPLEX SUBUNIT 9, MITOCHONDRIAL"/>
    <property type="match status" value="1"/>
</dbReference>
<accession>A0A0G0LPD3</accession>
<evidence type="ECO:0000313" key="3">
    <source>
        <dbReference type="Proteomes" id="UP000034893"/>
    </source>
</evidence>
<organism evidence="2 3">
    <name type="scientific">Candidatus Curtissbacteria bacterium GW2011_GWC2_38_9</name>
    <dbReference type="NCBI Taxonomy" id="1618414"/>
    <lineage>
        <taxon>Bacteria</taxon>
        <taxon>Candidatus Curtissiibacteriota</taxon>
    </lineage>
</organism>
<protein>
    <submittedName>
        <fullName evidence="2">NAD-dependent epimerase/dehydratase</fullName>
    </submittedName>
</protein>
<reference evidence="2 3" key="1">
    <citation type="journal article" date="2015" name="Nature">
        <title>rRNA introns, odd ribosomes, and small enigmatic genomes across a large radiation of phyla.</title>
        <authorList>
            <person name="Brown C.T."/>
            <person name="Hug L.A."/>
            <person name="Thomas B.C."/>
            <person name="Sharon I."/>
            <person name="Castelle C.J."/>
            <person name="Singh A."/>
            <person name="Wilkins M.J."/>
            <person name="Williams K.H."/>
            <person name="Banfield J.F."/>
        </authorList>
    </citation>
    <scope>NUCLEOTIDE SEQUENCE [LARGE SCALE GENOMIC DNA]</scope>
</reference>
<dbReference type="AlphaFoldDB" id="A0A0G0LPD3"/>
<sequence length="285" mass="32582">MRYLVTGANGFIGREVIKHLRGEVRCLTHKEFLTDHPKNIVHFKGNLSDRQSLDQAVEGVDVIIHLAAITRSKNKQDYFLINTLGTKNLLESAEKAHVKRFIHISTWALDPRGGAYSVSKLKAEEEVRKHKNWVIIRPADVYGDQGWLKTLVKFIEKSPLVPIIGDGKQLVSPVFVEDVAKAISASSLKKTLYKNYTLCGPELLKFDEMTKKISQFLKLKRRIIYVPKRPVILFAKLMSLAGFPNIEEMVRRQLSFKYYKSENNPKELSFNPINFEKGLTRVLSS</sequence>
<name>A0A0G0LPD3_9BACT</name>
<dbReference type="InterPro" id="IPR001509">
    <property type="entry name" value="Epimerase_deHydtase"/>
</dbReference>
<dbReference type="GO" id="GO:0044877">
    <property type="term" value="F:protein-containing complex binding"/>
    <property type="evidence" value="ECO:0007669"/>
    <property type="project" value="TreeGrafter"/>
</dbReference>
<feature type="domain" description="NAD-dependent epimerase/dehydratase" evidence="1">
    <location>
        <begin position="4"/>
        <end position="185"/>
    </location>
</feature>
<gene>
    <name evidence="2" type="ORF">UT12_C0007G0027</name>
</gene>
<comment type="caution">
    <text evidence="2">The sequence shown here is derived from an EMBL/GenBank/DDBJ whole genome shotgun (WGS) entry which is preliminary data.</text>
</comment>
<evidence type="ECO:0000313" key="2">
    <source>
        <dbReference type="EMBL" id="KKQ89830.1"/>
    </source>
</evidence>
<dbReference type="InterPro" id="IPR036291">
    <property type="entry name" value="NAD(P)-bd_dom_sf"/>
</dbReference>
<dbReference type="Pfam" id="PF01370">
    <property type="entry name" value="Epimerase"/>
    <property type="match status" value="1"/>
</dbReference>
<dbReference type="Proteomes" id="UP000034893">
    <property type="component" value="Unassembled WGS sequence"/>
</dbReference>
<dbReference type="PANTHER" id="PTHR12126">
    <property type="entry name" value="NADH-UBIQUINONE OXIDOREDUCTASE 39 KDA SUBUNIT-RELATED"/>
    <property type="match status" value="1"/>
</dbReference>